<dbReference type="Gene3D" id="3.40.50.720">
    <property type="entry name" value="NAD(P)-binding Rossmann-like Domain"/>
    <property type="match status" value="1"/>
</dbReference>
<sequence>MRHQRYIVILGAGSKIGQAYAKFLAEKGFGLVLIDFSEERLIECENYIFEKLQISTNIKRLVIDQTLQSLNEDYFNHQLSELQSFCIDCFVNATNNLRYNPKDEGYNKNEGRFIIQELVQQELLRQVFEKNTYLFNQIVQYFHKKFYIPPLYTSVINIKRKSENKEIDPQSKQNIDDFNEKLTLNSEEICKIFYKASAEFNNYFTYMLNAQFKRKVRAISVEIDYQRQGEANYLLKKVLSSFKVLNYVM</sequence>
<evidence type="ECO:0000313" key="1">
    <source>
        <dbReference type="EMBL" id="CDW84222.1"/>
    </source>
</evidence>
<accession>A0A078ASP0</accession>
<dbReference type="SUPFAM" id="SSF51735">
    <property type="entry name" value="NAD(P)-binding Rossmann-fold domains"/>
    <property type="match status" value="1"/>
</dbReference>
<dbReference type="AlphaFoldDB" id="A0A078ASP0"/>
<protein>
    <submittedName>
        <fullName evidence="1">Uncharacterized protein</fullName>
    </submittedName>
</protein>
<proteinExistence type="predicted"/>
<organism evidence="1 2">
    <name type="scientific">Stylonychia lemnae</name>
    <name type="common">Ciliate</name>
    <dbReference type="NCBI Taxonomy" id="5949"/>
    <lineage>
        <taxon>Eukaryota</taxon>
        <taxon>Sar</taxon>
        <taxon>Alveolata</taxon>
        <taxon>Ciliophora</taxon>
        <taxon>Intramacronucleata</taxon>
        <taxon>Spirotrichea</taxon>
        <taxon>Stichotrichia</taxon>
        <taxon>Sporadotrichida</taxon>
        <taxon>Oxytrichidae</taxon>
        <taxon>Stylonychinae</taxon>
        <taxon>Stylonychia</taxon>
    </lineage>
</organism>
<name>A0A078ASP0_STYLE</name>
<gene>
    <name evidence="1" type="primary">Contig7812.g8335</name>
    <name evidence="1" type="ORF">STYLEM_13279</name>
</gene>
<dbReference type="Proteomes" id="UP000039865">
    <property type="component" value="Unassembled WGS sequence"/>
</dbReference>
<dbReference type="InterPro" id="IPR036291">
    <property type="entry name" value="NAD(P)-bd_dom_sf"/>
</dbReference>
<dbReference type="EMBL" id="CCKQ01012604">
    <property type="protein sequence ID" value="CDW84222.1"/>
    <property type="molecule type" value="Genomic_DNA"/>
</dbReference>
<evidence type="ECO:0000313" key="2">
    <source>
        <dbReference type="Proteomes" id="UP000039865"/>
    </source>
</evidence>
<dbReference type="InParanoid" id="A0A078ASP0"/>
<keyword evidence="2" id="KW-1185">Reference proteome</keyword>
<reference evidence="1 2" key="1">
    <citation type="submission" date="2014-06" db="EMBL/GenBank/DDBJ databases">
        <authorList>
            <person name="Swart Estienne"/>
        </authorList>
    </citation>
    <scope>NUCLEOTIDE SEQUENCE [LARGE SCALE GENOMIC DNA]</scope>
    <source>
        <strain evidence="1 2">130c</strain>
    </source>
</reference>